<reference evidence="1 2" key="1">
    <citation type="submission" date="2017-02" db="EMBL/GenBank/DDBJ databases">
        <authorList>
            <person name="Peterson S.W."/>
        </authorList>
    </citation>
    <scope>NUCLEOTIDE SEQUENCE [LARGE SCALE GENOMIC DNA]</scope>
    <source>
        <strain evidence="1 2">ATCC 43854</strain>
    </source>
</reference>
<name>A0A1T4L2A3_9BACT</name>
<evidence type="ECO:0000313" key="2">
    <source>
        <dbReference type="Proteomes" id="UP000190449"/>
    </source>
</evidence>
<organism evidence="1 2">
    <name type="scientific">Fibrobacter intestinalis</name>
    <dbReference type="NCBI Taxonomy" id="28122"/>
    <lineage>
        <taxon>Bacteria</taxon>
        <taxon>Pseudomonadati</taxon>
        <taxon>Fibrobacterota</taxon>
        <taxon>Fibrobacteria</taxon>
        <taxon>Fibrobacterales</taxon>
        <taxon>Fibrobacteraceae</taxon>
        <taxon>Fibrobacter</taxon>
    </lineage>
</organism>
<accession>A0A1T4L2A3</accession>
<sequence length="61" mass="6740">MTGGGMFAMMNANSELAMTEATLELTMVAVIQANCHSRFLTTWAEYIIHKKIPSETPGMNF</sequence>
<dbReference type="Proteomes" id="UP000190449">
    <property type="component" value="Unassembled WGS sequence"/>
</dbReference>
<protein>
    <submittedName>
        <fullName evidence="1">Uncharacterized protein</fullName>
    </submittedName>
</protein>
<dbReference type="AlphaFoldDB" id="A0A1T4L2A3"/>
<evidence type="ECO:0000313" key="1">
    <source>
        <dbReference type="EMBL" id="SJZ48844.1"/>
    </source>
</evidence>
<proteinExistence type="predicted"/>
<dbReference type="EMBL" id="FUWU01000009">
    <property type="protein sequence ID" value="SJZ48844.1"/>
    <property type="molecule type" value="Genomic_DNA"/>
</dbReference>
<gene>
    <name evidence="1" type="ORF">SAMN02745108_00736</name>
</gene>